<organism evidence="1 2">
    <name type="scientific">Mycobacterium heckeshornense</name>
    <dbReference type="NCBI Taxonomy" id="110505"/>
    <lineage>
        <taxon>Bacteria</taxon>
        <taxon>Bacillati</taxon>
        <taxon>Actinomycetota</taxon>
        <taxon>Actinomycetes</taxon>
        <taxon>Mycobacteriales</taxon>
        <taxon>Mycobacteriaceae</taxon>
        <taxon>Mycobacterium</taxon>
    </lineage>
</organism>
<dbReference type="InterPro" id="IPR000073">
    <property type="entry name" value="AB_hydrolase_1"/>
</dbReference>
<dbReference type="STRING" id="110505.ACT16_04845"/>
<proteinExistence type="predicted"/>
<gene>
    <name evidence="1" type="primary">lipG</name>
    <name evidence="1" type="ORF">MHEC_40680</name>
</gene>
<keyword evidence="1" id="KW-0378">Hydrolase</keyword>
<dbReference type="GO" id="GO:0046503">
    <property type="term" value="P:glycerolipid catabolic process"/>
    <property type="evidence" value="ECO:0007669"/>
    <property type="project" value="TreeGrafter"/>
</dbReference>
<reference evidence="1 2" key="1">
    <citation type="submission" date="2020-12" db="EMBL/GenBank/DDBJ databases">
        <title>Complete genome sequence of Mycobacterium heckeshornense JCM 15655T, closely related to a pathogenic non-tuberculous mycobacterial species Mycobacterium xenopi.</title>
        <authorList>
            <person name="Yoshida M."/>
            <person name="Fukano H."/>
            <person name="Asakura T."/>
            <person name="Suzuki M."/>
            <person name="Hoshino Y."/>
        </authorList>
    </citation>
    <scope>NUCLEOTIDE SEQUENCE [LARGE SCALE GENOMIC DNA]</scope>
    <source>
        <strain evidence="1 2">JCM 15655</strain>
    </source>
</reference>
<sequence>MADEPLTDAAHVPVRSGTARSGELDIYYEDMGHPDDPAVLLIMGLGAQLLLWRKAFCEKLVAEGLRVIRYDNRDVGLSSKFDRRKVAGSRIVNMIKFWLGLPAESVYTLEDMADDATAVLDHLGIGHAHVVGASMGGMIAQIFAARFPERTRSLAVIFSSNNRRFLPPPAPRALMAVLKAPPPSSPRDVIVDNAVRVARIIGSPAYPAPEERIRAEAIEGYERSFYPWGIPRHFGAVLASGSLVGYDRRITAPTVVLHGLADKLMRPSGGRAVARAITGARLVLFEGMGHELPEQLWDRVISELKANFARAAGVG</sequence>
<dbReference type="InterPro" id="IPR050471">
    <property type="entry name" value="AB_hydrolase"/>
</dbReference>
<dbReference type="Gene3D" id="3.40.50.1820">
    <property type="entry name" value="alpha/beta hydrolase"/>
    <property type="match status" value="1"/>
</dbReference>
<dbReference type="OrthoDB" id="8957634at2"/>
<keyword evidence="2" id="KW-1185">Reference proteome</keyword>
<evidence type="ECO:0000313" key="2">
    <source>
        <dbReference type="Proteomes" id="UP000595446"/>
    </source>
</evidence>
<dbReference type="InterPro" id="IPR029058">
    <property type="entry name" value="AB_hydrolase_fold"/>
</dbReference>
<accession>A0A2G8BK10</accession>
<dbReference type="PANTHER" id="PTHR43433">
    <property type="entry name" value="HYDROLASE, ALPHA/BETA FOLD FAMILY PROTEIN"/>
    <property type="match status" value="1"/>
</dbReference>
<dbReference type="Pfam" id="PF00561">
    <property type="entry name" value="Abhydrolase_1"/>
    <property type="match status" value="1"/>
</dbReference>
<evidence type="ECO:0000313" key="1">
    <source>
        <dbReference type="EMBL" id="BCO37635.1"/>
    </source>
</evidence>
<name>A0A2G8BK10_9MYCO</name>
<dbReference type="PANTHER" id="PTHR43433:SF5">
    <property type="entry name" value="AB HYDROLASE-1 DOMAIN-CONTAINING PROTEIN"/>
    <property type="match status" value="1"/>
</dbReference>
<dbReference type="SUPFAM" id="SSF53474">
    <property type="entry name" value="alpha/beta-Hydrolases"/>
    <property type="match status" value="1"/>
</dbReference>
<dbReference type="AlphaFoldDB" id="A0A2G8BK10"/>
<dbReference type="EMBL" id="AP024237">
    <property type="protein sequence ID" value="BCO37635.1"/>
    <property type="molecule type" value="Genomic_DNA"/>
</dbReference>
<dbReference type="GO" id="GO:0004806">
    <property type="term" value="F:triacylglycerol lipase activity"/>
    <property type="evidence" value="ECO:0007669"/>
    <property type="project" value="TreeGrafter"/>
</dbReference>
<dbReference type="Proteomes" id="UP000595446">
    <property type="component" value="Chromosome"/>
</dbReference>
<dbReference type="RefSeq" id="WP_048890374.1">
    <property type="nucleotide sequence ID" value="NZ_AP024237.1"/>
</dbReference>
<protein>
    <submittedName>
        <fullName evidence="1">Alpha/beta hydrolase</fullName>
    </submittedName>
</protein>